<protein>
    <submittedName>
        <fullName evidence="1">Uncharacterized protein</fullName>
    </submittedName>
</protein>
<organism evidence="1 2">
    <name type="scientific">Fusarium oxysporum</name>
    <name type="common">Fusarium vascular wilt</name>
    <dbReference type="NCBI Taxonomy" id="5507"/>
    <lineage>
        <taxon>Eukaryota</taxon>
        <taxon>Fungi</taxon>
        <taxon>Dikarya</taxon>
        <taxon>Ascomycota</taxon>
        <taxon>Pezizomycotina</taxon>
        <taxon>Sordariomycetes</taxon>
        <taxon>Hypocreomycetidae</taxon>
        <taxon>Hypocreales</taxon>
        <taxon>Nectriaceae</taxon>
        <taxon>Fusarium</taxon>
        <taxon>Fusarium oxysporum species complex</taxon>
    </lineage>
</organism>
<dbReference type="AlphaFoldDB" id="A0A2H3TGG5"/>
<accession>A0A2H3TGG5</accession>
<sequence length="107" mass="11517">MAPKTSWIALERPVAVQRVTTATVGTVSGTNHPSHVMYALIAAFCVGHAANSGRPKHARSASNIPRYDERTIWPVNRGLCLTAQNQHACHNTSAAMMPQPTTTTSHT</sequence>
<evidence type="ECO:0000313" key="1">
    <source>
        <dbReference type="EMBL" id="SCO87697.1"/>
    </source>
</evidence>
<gene>
    <name evidence="1" type="ORF">FRV6_11824</name>
</gene>
<dbReference type="EMBL" id="FMJY01000007">
    <property type="protein sequence ID" value="SCO87697.1"/>
    <property type="molecule type" value="Genomic_DNA"/>
</dbReference>
<evidence type="ECO:0000313" key="2">
    <source>
        <dbReference type="Proteomes" id="UP000219369"/>
    </source>
</evidence>
<dbReference type="Proteomes" id="UP000219369">
    <property type="component" value="Unassembled WGS sequence"/>
</dbReference>
<reference evidence="2" key="1">
    <citation type="submission" date="2016-09" db="EMBL/GenBank/DDBJ databases">
        <authorList>
            <person name="Guldener U."/>
        </authorList>
    </citation>
    <scope>NUCLEOTIDE SEQUENCE [LARGE SCALE GENOMIC DNA]</scope>
    <source>
        <strain evidence="2">V64-1</strain>
    </source>
</reference>
<proteinExistence type="predicted"/>
<name>A0A2H3TGG5_FUSOX</name>